<sequence length="60" mass="6851">MSRVTQTLPEKTRFIFTEDWTVVVLGITIIALALAGLPLPVPTTSCQKWYYQTHEGRRIC</sequence>
<reference evidence="2" key="1">
    <citation type="submission" date="2023-05" db="EMBL/GenBank/DDBJ databases">
        <authorList>
            <person name="Zhang X."/>
        </authorList>
    </citation>
    <scope>NUCLEOTIDE SEQUENCE</scope>
    <source>
        <strain evidence="2">BD1B2-1</strain>
    </source>
</reference>
<proteinExistence type="predicted"/>
<comment type="caution">
    <text evidence="2">The sequence shown here is derived from an EMBL/GenBank/DDBJ whole genome shotgun (WGS) entry which is preliminary data.</text>
</comment>
<dbReference type="RefSeq" id="WP_314519063.1">
    <property type="nucleotide sequence ID" value="NZ_JASJOU010000021.1"/>
</dbReference>
<dbReference type="Proteomes" id="UP001232063">
    <property type="component" value="Unassembled WGS sequence"/>
</dbReference>
<evidence type="ECO:0000313" key="3">
    <source>
        <dbReference type="Proteomes" id="UP001232063"/>
    </source>
</evidence>
<protein>
    <submittedName>
        <fullName evidence="2">Uncharacterized protein</fullName>
    </submittedName>
</protein>
<dbReference type="EMBL" id="JASJOU010000021">
    <property type="protein sequence ID" value="MDJ1506237.1"/>
    <property type="molecule type" value="Genomic_DNA"/>
</dbReference>
<name>A0AAE3UJP1_9BACT</name>
<gene>
    <name evidence="2" type="ORF">QNI22_36600</name>
</gene>
<organism evidence="2 3">
    <name type="scientific">Xanthocytophaga agilis</name>
    <dbReference type="NCBI Taxonomy" id="3048010"/>
    <lineage>
        <taxon>Bacteria</taxon>
        <taxon>Pseudomonadati</taxon>
        <taxon>Bacteroidota</taxon>
        <taxon>Cytophagia</taxon>
        <taxon>Cytophagales</taxon>
        <taxon>Rhodocytophagaceae</taxon>
        <taxon>Xanthocytophaga</taxon>
    </lineage>
</organism>
<feature type="transmembrane region" description="Helical" evidence="1">
    <location>
        <begin position="20"/>
        <end position="41"/>
    </location>
</feature>
<accession>A0AAE3UJP1</accession>
<keyword evidence="1" id="KW-0472">Membrane</keyword>
<keyword evidence="1" id="KW-0812">Transmembrane</keyword>
<keyword evidence="1" id="KW-1133">Transmembrane helix</keyword>
<evidence type="ECO:0000256" key="1">
    <source>
        <dbReference type="SAM" id="Phobius"/>
    </source>
</evidence>
<keyword evidence="3" id="KW-1185">Reference proteome</keyword>
<dbReference type="AlphaFoldDB" id="A0AAE3UJP1"/>
<evidence type="ECO:0000313" key="2">
    <source>
        <dbReference type="EMBL" id="MDJ1506237.1"/>
    </source>
</evidence>